<dbReference type="HOGENOM" id="CLU_182531_0_0_1"/>
<dbReference type="Gramene" id="OB01G32350.1">
    <property type="protein sequence ID" value="OB01G32350.1"/>
    <property type="gene ID" value="OB01G32350"/>
</dbReference>
<accession>J3L1X9</accession>
<feature type="compositionally biased region" description="Low complexity" evidence="1">
    <location>
        <begin position="19"/>
        <end position="31"/>
    </location>
</feature>
<evidence type="ECO:0000256" key="1">
    <source>
        <dbReference type="SAM" id="MobiDB-lite"/>
    </source>
</evidence>
<dbReference type="EnsemblPlants" id="OB01G32350.1">
    <property type="protein sequence ID" value="OB01G32350.1"/>
    <property type="gene ID" value="OB01G32350"/>
</dbReference>
<evidence type="ECO:0000313" key="2">
    <source>
        <dbReference type="EnsemblPlants" id="OB01G32350.1"/>
    </source>
</evidence>
<protein>
    <recommendedName>
        <fullName evidence="4">Zinc finger GRF-type domain-containing protein</fullName>
    </recommendedName>
</protein>
<reference evidence="2" key="1">
    <citation type="journal article" date="2013" name="Nat. Commun.">
        <title>Whole-genome sequencing of Oryza brachyantha reveals mechanisms underlying Oryza genome evolution.</title>
        <authorList>
            <person name="Chen J."/>
            <person name="Huang Q."/>
            <person name="Gao D."/>
            <person name="Wang J."/>
            <person name="Lang Y."/>
            <person name="Liu T."/>
            <person name="Li B."/>
            <person name="Bai Z."/>
            <person name="Luis Goicoechea J."/>
            <person name="Liang C."/>
            <person name="Chen C."/>
            <person name="Zhang W."/>
            <person name="Sun S."/>
            <person name="Liao Y."/>
            <person name="Zhang X."/>
            <person name="Yang L."/>
            <person name="Song C."/>
            <person name="Wang M."/>
            <person name="Shi J."/>
            <person name="Liu G."/>
            <person name="Liu J."/>
            <person name="Zhou H."/>
            <person name="Zhou W."/>
            <person name="Yu Q."/>
            <person name="An N."/>
            <person name="Chen Y."/>
            <person name="Cai Q."/>
            <person name="Wang B."/>
            <person name="Liu B."/>
            <person name="Min J."/>
            <person name="Huang Y."/>
            <person name="Wu H."/>
            <person name="Li Z."/>
            <person name="Zhang Y."/>
            <person name="Yin Y."/>
            <person name="Song W."/>
            <person name="Jiang J."/>
            <person name="Jackson S.A."/>
            <person name="Wing R.A."/>
            <person name="Wang J."/>
            <person name="Chen M."/>
        </authorList>
    </citation>
    <scope>NUCLEOTIDE SEQUENCE [LARGE SCALE GENOMIC DNA]</scope>
    <source>
        <strain evidence="2">cv. IRGC 101232</strain>
    </source>
</reference>
<dbReference type="Proteomes" id="UP000006038">
    <property type="component" value="Chromosome 1"/>
</dbReference>
<dbReference type="STRING" id="4533.J3L1X9"/>
<name>J3L1X9_ORYBR</name>
<proteinExistence type="predicted"/>
<evidence type="ECO:0008006" key="4">
    <source>
        <dbReference type="Google" id="ProtNLM"/>
    </source>
</evidence>
<keyword evidence="3" id="KW-1185">Reference proteome</keyword>
<evidence type="ECO:0000313" key="3">
    <source>
        <dbReference type="Proteomes" id="UP000006038"/>
    </source>
</evidence>
<sequence length="98" mass="10406">MRRGVPISITSSLPPAPEPAQKQKQQQQQQEPQHRHPQQLVPCGAAAVCCYCGVASVGGLMAMPGSTQRRCFYGCGNWTPASGPTCSFFLVGGVVDCQ</sequence>
<feature type="region of interest" description="Disordered" evidence="1">
    <location>
        <begin position="1"/>
        <end position="37"/>
    </location>
</feature>
<reference evidence="2" key="2">
    <citation type="submission" date="2013-04" db="UniProtKB">
        <authorList>
            <consortium name="EnsemblPlants"/>
        </authorList>
    </citation>
    <scope>IDENTIFICATION</scope>
</reference>
<dbReference type="AlphaFoldDB" id="J3L1X9"/>
<organism evidence="2">
    <name type="scientific">Oryza brachyantha</name>
    <name type="common">malo sina</name>
    <dbReference type="NCBI Taxonomy" id="4533"/>
    <lineage>
        <taxon>Eukaryota</taxon>
        <taxon>Viridiplantae</taxon>
        <taxon>Streptophyta</taxon>
        <taxon>Embryophyta</taxon>
        <taxon>Tracheophyta</taxon>
        <taxon>Spermatophyta</taxon>
        <taxon>Magnoliopsida</taxon>
        <taxon>Liliopsida</taxon>
        <taxon>Poales</taxon>
        <taxon>Poaceae</taxon>
        <taxon>BOP clade</taxon>
        <taxon>Oryzoideae</taxon>
        <taxon>Oryzeae</taxon>
        <taxon>Oryzinae</taxon>
        <taxon>Oryza</taxon>
    </lineage>
</organism>